<dbReference type="EMBL" id="MCIB01000002">
    <property type="protein sequence ID" value="RKD34214.1"/>
    <property type="molecule type" value="Genomic_DNA"/>
</dbReference>
<organism evidence="1 2">
    <name type="scientific">Thermohalobacter berrensis</name>
    <dbReference type="NCBI Taxonomy" id="99594"/>
    <lineage>
        <taxon>Bacteria</taxon>
        <taxon>Bacillati</taxon>
        <taxon>Bacillota</taxon>
        <taxon>Tissierellia</taxon>
        <taxon>Tissierellales</taxon>
        <taxon>Thermohalobacteraceae</taxon>
        <taxon>Thermohalobacter</taxon>
    </lineage>
</organism>
<comment type="caution">
    <text evidence="1">The sequence shown here is derived from an EMBL/GenBank/DDBJ whole genome shotgun (WGS) entry which is preliminary data.</text>
</comment>
<evidence type="ECO:0000313" key="1">
    <source>
        <dbReference type="EMBL" id="RKD34214.1"/>
    </source>
</evidence>
<sequence length="82" mass="9464">MEDKKSLENIMNQAKSIKQNNFNNMQQINSINLILTSDNNGRDKDPNISEGFLKLKRKIEEVNNATEEFLSILNNDNAESRH</sequence>
<dbReference type="Proteomes" id="UP000284177">
    <property type="component" value="Unassembled WGS sequence"/>
</dbReference>
<name>A0A419T9R1_9FIRM</name>
<gene>
    <name evidence="1" type="ORF">BET03_07965</name>
</gene>
<accession>A0A419T9R1</accession>
<dbReference type="AlphaFoldDB" id="A0A419T9R1"/>
<reference evidence="1 2" key="1">
    <citation type="submission" date="2016-08" db="EMBL/GenBank/DDBJ databases">
        <title>Novel Firmicutes and Novel Genomes.</title>
        <authorList>
            <person name="Poppleton D.I."/>
            <person name="Gribaldo S."/>
        </authorList>
    </citation>
    <scope>NUCLEOTIDE SEQUENCE [LARGE SCALE GENOMIC DNA]</scope>
    <source>
        <strain evidence="1 2">CTT3</strain>
    </source>
</reference>
<proteinExistence type="predicted"/>
<evidence type="ECO:0000313" key="2">
    <source>
        <dbReference type="Proteomes" id="UP000284177"/>
    </source>
</evidence>
<protein>
    <submittedName>
        <fullName evidence="1">Uncharacterized protein</fullName>
    </submittedName>
</protein>
<keyword evidence="2" id="KW-1185">Reference proteome</keyword>